<keyword evidence="1" id="KW-0472">Membrane</keyword>
<accession>A0A8D9F8L6</accession>
<evidence type="ECO:0000256" key="1">
    <source>
        <dbReference type="SAM" id="Phobius"/>
    </source>
</evidence>
<feature type="transmembrane region" description="Helical" evidence="1">
    <location>
        <begin position="12"/>
        <end position="32"/>
    </location>
</feature>
<dbReference type="AlphaFoldDB" id="A0A8D9F8L6"/>
<sequence>MKPLLTCYVLSTLLLIIFQKVFLRFSLVFPSLVSPSFFRRRNNVGASTCLCSCVRQYLLFFFLPPFLSSIFSFHSLFLPLFLLSSLSFISVSPSSFFFSFSLYTSFHFSLFLTLFLLISSLFILSVFIFLSVSPFFFFSLPTATPFLSSLSFYFSGKMSIDFHRKNVRGEVEKKVGCEAVKGLYRVIFVIRMI</sequence>
<organism evidence="2">
    <name type="scientific">Cacopsylla melanoneura</name>
    <dbReference type="NCBI Taxonomy" id="428564"/>
    <lineage>
        <taxon>Eukaryota</taxon>
        <taxon>Metazoa</taxon>
        <taxon>Ecdysozoa</taxon>
        <taxon>Arthropoda</taxon>
        <taxon>Hexapoda</taxon>
        <taxon>Insecta</taxon>
        <taxon>Pterygota</taxon>
        <taxon>Neoptera</taxon>
        <taxon>Paraneoptera</taxon>
        <taxon>Hemiptera</taxon>
        <taxon>Sternorrhyncha</taxon>
        <taxon>Psylloidea</taxon>
        <taxon>Psyllidae</taxon>
        <taxon>Psyllinae</taxon>
        <taxon>Cacopsylla</taxon>
    </lineage>
</organism>
<name>A0A8D9F8L6_9HEMI</name>
<dbReference type="EMBL" id="HBUF01620883">
    <property type="protein sequence ID" value="CAG6780957.1"/>
    <property type="molecule type" value="Transcribed_RNA"/>
</dbReference>
<feature type="transmembrane region" description="Helical" evidence="1">
    <location>
        <begin position="110"/>
        <end position="130"/>
    </location>
</feature>
<evidence type="ECO:0000313" key="2">
    <source>
        <dbReference type="EMBL" id="CAG6780957.1"/>
    </source>
</evidence>
<protein>
    <submittedName>
        <fullName evidence="2">Uncharacterized protein</fullName>
    </submittedName>
</protein>
<keyword evidence="1" id="KW-1133">Transmembrane helix</keyword>
<keyword evidence="1" id="KW-0812">Transmembrane</keyword>
<feature type="transmembrane region" description="Helical" evidence="1">
    <location>
        <begin position="136"/>
        <end position="155"/>
    </location>
</feature>
<reference evidence="2" key="1">
    <citation type="submission" date="2021-05" db="EMBL/GenBank/DDBJ databases">
        <authorList>
            <person name="Alioto T."/>
            <person name="Alioto T."/>
            <person name="Gomez Garrido J."/>
        </authorList>
    </citation>
    <scope>NUCLEOTIDE SEQUENCE</scope>
</reference>
<proteinExistence type="predicted"/>
<feature type="transmembrane region" description="Helical" evidence="1">
    <location>
        <begin position="76"/>
        <end position="98"/>
    </location>
</feature>